<evidence type="ECO:0000313" key="3">
    <source>
        <dbReference type="Proteomes" id="UP000094828"/>
    </source>
</evidence>
<keyword evidence="3" id="KW-1185">Reference proteome</keyword>
<dbReference type="RefSeq" id="WP_068851844.1">
    <property type="nucleotide sequence ID" value="NZ_LYDR01000152.1"/>
</dbReference>
<protein>
    <submittedName>
        <fullName evidence="2">Uncharacterized protein</fullName>
    </submittedName>
</protein>
<gene>
    <name evidence="2" type="ORF">A6X21_12690</name>
</gene>
<evidence type="ECO:0000256" key="1">
    <source>
        <dbReference type="SAM" id="MobiDB-lite"/>
    </source>
</evidence>
<evidence type="ECO:0000313" key="2">
    <source>
        <dbReference type="EMBL" id="ODA28552.1"/>
    </source>
</evidence>
<comment type="caution">
    <text evidence="2">The sequence shown here is derived from an EMBL/GenBank/DDBJ whole genome shotgun (WGS) entry which is preliminary data.</text>
</comment>
<reference evidence="2 3" key="1">
    <citation type="submission" date="2016-05" db="EMBL/GenBank/DDBJ databases">
        <title>Genomic and physiological characterization of Planctopirus sp. isolated from fresh water lake.</title>
        <authorList>
            <person name="Subhash Y."/>
            <person name="Ramana C."/>
        </authorList>
    </citation>
    <scope>NUCLEOTIDE SEQUENCE [LARGE SCALE GENOMIC DNA]</scope>
    <source>
        <strain evidence="2 3">JC280</strain>
    </source>
</reference>
<dbReference type="AlphaFoldDB" id="A0A1C3E5N0"/>
<accession>A0A1C3E5N0</accession>
<dbReference type="STRING" id="1841610.A6X21_12690"/>
<dbReference type="EMBL" id="LYDR01000152">
    <property type="protein sequence ID" value="ODA28552.1"/>
    <property type="molecule type" value="Genomic_DNA"/>
</dbReference>
<sequence length="976" mass="109651">MQIHRFQGSLAGDSFAVRANMLRFRLSTSLRRSFFKAWPVISRCWYVWVYFIVLHTQTLADDSRPAAPPVNQAAGKPSASDIHQDNAHSEPLPSGSLPANQQVIAPQKVAETFRKELSAPKIARHFSGATVVQEFRFDDQEDLDQDDLPDGWLRRKGAPFPRYVESMIDRSPPGLDHHALRFRVNGGPAVFYSPLVRVDPNYNLAVTGSIQTSGLNHSAGLISISVLDARRERLARWLSQPVSGSQAWGAAVIGPVSLPPQAAFVVVGCHVVDGFQTDVRGDVWFADLQIVRLPNIDWGSSPLNCFQDKDLNFNLDMAFTGLEPALEYQLDLTARDVDGNLIARDQRILKPELPKPVDQSANAQPTQVAEPRRVTWNLDQLEFGHYQMEARLTHDGVLVLQKIRPFVRFETLETPLTTGEFGWSVPTVMPQKVLNVLSAMVEQTATSWVKYPVWESADDPALMSETTDFFEDLAEKGVTIVGVFGAPPKPLQAMTSQEWQGSAEIFSLPREIWADSMQPALARYGSHVRRWQLGSDRDHSFVDGLNTVLGFRVARSEIQSISRGSMVGTAWTPQSKELPRGIDFVISPASLELPRRNSAETAEQWVVLQATDLKGTTSPQIAGELAKRIIEQRKTGIETILHGDPFHPQSGVFSPDGSPGNMFLPWRTLAISLSGKEFVGAFTLPQRSENAVFINEHEACVVLWNQRETIEKAHLGNEAVLVDLWGRQRKLLIDQVTGQQLLPVGPVPIIIRKCSPALAQWRVATHFERGRCRSEYGMHEDALVGTNTFPQGASATVELLLPKEWNAEPRSSNLQLRAREPWRIPFRFLLPATASLGDHEAEIVFKIDADQHYEFRMPLVYRVGLDDITIEVIDRLLPDGRLEIEQRVTNRTVPEEIVDFRCSLFIPNERRQRVNIPRLGQGLDKKIFYLPDGARFDGQTLWLRLEQENGRRILNYRWVVKTGQDSPASRSEFSSR</sequence>
<feature type="region of interest" description="Disordered" evidence="1">
    <location>
        <begin position="63"/>
        <end position="99"/>
    </location>
</feature>
<dbReference type="Gene3D" id="2.60.120.260">
    <property type="entry name" value="Galactose-binding domain-like"/>
    <property type="match status" value="1"/>
</dbReference>
<proteinExistence type="predicted"/>
<dbReference type="OrthoDB" id="220736at2"/>
<name>A0A1C3E5N0_9PLAN</name>
<organism evidence="2 3">
    <name type="scientific">Planctopirus hydrillae</name>
    <dbReference type="NCBI Taxonomy" id="1841610"/>
    <lineage>
        <taxon>Bacteria</taxon>
        <taxon>Pseudomonadati</taxon>
        <taxon>Planctomycetota</taxon>
        <taxon>Planctomycetia</taxon>
        <taxon>Planctomycetales</taxon>
        <taxon>Planctomycetaceae</taxon>
        <taxon>Planctopirus</taxon>
    </lineage>
</organism>
<dbReference type="Proteomes" id="UP000094828">
    <property type="component" value="Unassembled WGS sequence"/>
</dbReference>